<sequence>MEEIKMKHNFTPVIGIEVHVVLNSKTKMFSSSKSSHNDIANTNISPIDLGHPGVMPQPNKECIKKGIILAHALNMEISKDIIFDRKNYFYQDLPKGFQITQQFYPIGKNGKLDIGNNEFIDIERIHLEEDTAKQTIEDGKILLDYNRAGLPLIEIVTKPCIKNSKQASAFLKALRRILVFNNISDAKLEEGSMRADINISVMPIGSKQYGTRVEIKNINSISNVEKAIEFEINRQINTTLSTHESVQQETRRFDDKTFSTVFMRLKTNAVDYHYMCEPNIHVRRIDDKFIKETIKENYVNINDIISNLEKENVSNEFINLLMDDYDLFKVFKEMNKVVNNANEVVKWLCVELVGLISKDNKSINDIQIEKINKISNMIKMLLDKKINGKQAKEILKFIYETNDSLEDIIEKNNFKQITDEKIIANVLVNYLNQNKKMLEQYNDRPERVEKFFIGMVMKDTNGQANPEVTTTVFNKFLKTYQDSKDKENLVFDNKLI</sequence>
<evidence type="ECO:0000256" key="3">
    <source>
        <dbReference type="ARBA" id="ARBA00022598"/>
    </source>
</evidence>
<evidence type="ECO:0000256" key="7">
    <source>
        <dbReference type="ARBA" id="ARBA00024799"/>
    </source>
</evidence>
<comment type="catalytic activity">
    <reaction evidence="9 10">
        <text>L-glutamyl-tRNA(Gln) + L-glutamine + ATP + H2O = L-glutaminyl-tRNA(Gln) + L-glutamate + ADP + phosphate + H(+)</text>
        <dbReference type="Rhea" id="RHEA:17521"/>
        <dbReference type="Rhea" id="RHEA-COMP:9681"/>
        <dbReference type="Rhea" id="RHEA-COMP:9684"/>
        <dbReference type="ChEBI" id="CHEBI:15377"/>
        <dbReference type="ChEBI" id="CHEBI:15378"/>
        <dbReference type="ChEBI" id="CHEBI:29985"/>
        <dbReference type="ChEBI" id="CHEBI:30616"/>
        <dbReference type="ChEBI" id="CHEBI:43474"/>
        <dbReference type="ChEBI" id="CHEBI:58359"/>
        <dbReference type="ChEBI" id="CHEBI:78520"/>
        <dbReference type="ChEBI" id="CHEBI:78521"/>
        <dbReference type="ChEBI" id="CHEBI:456216"/>
    </reaction>
</comment>
<dbReference type="GO" id="GO:0050566">
    <property type="term" value="F:asparaginyl-tRNA synthase (glutamine-hydrolyzing) activity"/>
    <property type="evidence" value="ECO:0007669"/>
    <property type="project" value="RHEA"/>
</dbReference>
<keyword evidence="13" id="KW-1185">Reference proteome</keyword>
<protein>
    <recommendedName>
        <fullName evidence="10">Aspartyl/glutamyl-tRNA(Asn/Gln) amidotransferase subunit B</fullName>
        <shortName evidence="10">Asp/Glu-ADT subunit B</shortName>
        <ecNumber evidence="10">6.3.5.-</ecNumber>
    </recommendedName>
</protein>
<dbReference type="SUPFAM" id="SSF55931">
    <property type="entry name" value="Glutamine synthetase/guanido kinase"/>
    <property type="match status" value="1"/>
</dbReference>
<dbReference type="GO" id="GO:0005524">
    <property type="term" value="F:ATP binding"/>
    <property type="evidence" value="ECO:0007669"/>
    <property type="project" value="UniProtKB-KW"/>
</dbReference>
<dbReference type="NCBIfam" id="TIGR00133">
    <property type="entry name" value="gatB"/>
    <property type="match status" value="1"/>
</dbReference>
<dbReference type="InterPro" id="IPR017959">
    <property type="entry name" value="Asn/Gln-tRNA_amidoTrfase_suB/E"/>
</dbReference>
<name>A0A084U3W1_MALIO</name>
<evidence type="ECO:0000313" key="13">
    <source>
        <dbReference type="Proteomes" id="UP000028523"/>
    </source>
</evidence>
<evidence type="ECO:0000256" key="1">
    <source>
        <dbReference type="ARBA" id="ARBA00005306"/>
    </source>
</evidence>
<comment type="subunit">
    <text evidence="2 10">Heterotrimer of A, B and C subunits.</text>
</comment>
<dbReference type="SMART" id="SM00845">
    <property type="entry name" value="GatB_Yqey"/>
    <property type="match status" value="1"/>
</dbReference>
<dbReference type="HAMAP" id="MF_00121">
    <property type="entry name" value="GatB"/>
    <property type="match status" value="1"/>
</dbReference>
<dbReference type="GO" id="GO:0050567">
    <property type="term" value="F:glutaminyl-tRNA synthase (glutamine-hydrolyzing) activity"/>
    <property type="evidence" value="ECO:0007669"/>
    <property type="project" value="UniProtKB-UniRule"/>
</dbReference>
<dbReference type="GO" id="GO:0070681">
    <property type="term" value="P:glutaminyl-tRNAGln biosynthesis via transamidation"/>
    <property type="evidence" value="ECO:0007669"/>
    <property type="project" value="TreeGrafter"/>
</dbReference>
<dbReference type="InterPro" id="IPR004413">
    <property type="entry name" value="GatB"/>
</dbReference>
<proteinExistence type="inferred from homology"/>
<dbReference type="InterPro" id="IPR017958">
    <property type="entry name" value="Gln-tRNA_amidoTrfase_suB_CS"/>
</dbReference>
<evidence type="ECO:0000256" key="10">
    <source>
        <dbReference type="HAMAP-Rule" id="MF_00121"/>
    </source>
</evidence>
<dbReference type="SUPFAM" id="SSF89095">
    <property type="entry name" value="GatB/YqeY motif"/>
    <property type="match status" value="1"/>
</dbReference>
<evidence type="ECO:0000256" key="2">
    <source>
        <dbReference type="ARBA" id="ARBA00011123"/>
    </source>
</evidence>
<dbReference type="InterPro" id="IPR018027">
    <property type="entry name" value="Asn/Gln_amidotransferase"/>
</dbReference>
<dbReference type="PANTHER" id="PTHR11659:SF0">
    <property type="entry name" value="GLUTAMYL-TRNA(GLN) AMIDOTRANSFERASE SUBUNIT B, MITOCHONDRIAL"/>
    <property type="match status" value="1"/>
</dbReference>
<dbReference type="Pfam" id="PF02934">
    <property type="entry name" value="GatB_N"/>
    <property type="match status" value="1"/>
</dbReference>
<organism evidence="12 13">
    <name type="scientific">Malacoplasma iowae DK-CPA</name>
    <dbReference type="NCBI Taxonomy" id="1394179"/>
    <lineage>
        <taxon>Bacteria</taxon>
        <taxon>Bacillati</taxon>
        <taxon>Mycoplasmatota</taxon>
        <taxon>Mycoplasmoidales</taxon>
        <taxon>Mycoplasmoidaceae</taxon>
        <taxon>Malacoplasma</taxon>
    </lineage>
</organism>
<evidence type="ECO:0000256" key="5">
    <source>
        <dbReference type="ARBA" id="ARBA00022840"/>
    </source>
</evidence>
<evidence type="ECO:0000256" key="4">
    <source>
        <dbReference type="ARBA" id="ARBA00022741"/>
    </source>
</evidence>
<dbReference type="InterPro" id="IPR003789">
    <property type="entry name" value="Asn/Gln_tRNA_amidoTrase-B-like"/>
</dbReference>
<keyword evidence="12" id="KW-0808">Transferase</keyword>
<gene>
    <name evidence="10 12" type="primary">gatB</name>
    <name evidence="12" type="ORF">P271_497</name>
</gene>
<evidence type="ECO:0000256" key="9">
    <source>
        <dbReference type="ARBA" id="ARBA00047913"/>
    </source>
</evidence>
<dbReference type="EMBL" id="AWQU01000073">
    <property type="protein sequence ID" value="KFB07647.1"/>
    <property type="molecule type" value="Genomic_DNA"/>
</dbReference>
<dbReference type="GeneID" id="96866458"/>
<dbReference type="Gene3D" id="1.10.10.410">
    <property type="match status" value="1"/>
</dbReference>
<feature type="domain" description="Asn/Gln amidotransferase" evidence="11">
    <location>
        <begin position="329"/>
        <end position="477"/>
    </location>
</feature>
<evidence type="ECO:0000259" key="11">
    <source>
        <dbReference type="SMART" id="SM00845"/>
    </source>
</evidence>
<dbReference type="GO" id="GO:0006412">
    <property type="term" value="P:translation"/>
    <property type="evidence" value="ECO:0007669"/>
    <property type="project" value="UniProtKB-UniRule"/>
</dbReference>
<keyword evidence="6 10" id="KW-0648">Protein biosynthesis</keyword>
<dbReference type="EC" id="6.3.5.-" evidence="10"/>
<comment type="function">
    <text evidence="7 10">Allows the formation of correctly charged Asn-tRNA(Asn) or Gln-tRNA(Gln) through the transamidation of misacylated Asp-tRNA(Asn) or Glu-tRNA(Gln) in organisms which lack either or both of asparaginyl-tRNA or glutaminyl-tRNA synthetases. The reaction takes place in the presence of glutamine and ATP through an activated phospho-Asp-tRNA(Asn) or phospho-Glu-tRNA(Gln).</text>
</comment>
<evidence type="ECO:0000313" key="12">
    <source>
        <dbReference type="EMBL" id="KFB07647.1"/>
    </source>
</evidence>
<keyword evidence="3 10" id="KW-0436">Ligase</keyword>
<dbReference type="Proteomes" id="UP000028523">
    <property type="component" value="Unassembled WGS sequence"/>
</dbReference>
<dbReference type="NCBIfam" id="NF004014">
    <property type="entry name" value="PRK05477.1-4"/>
    <property type="match status" value="1"/>
</dbReference>
<comment type="caution">
    <text evidence="12">The sequence shown here is derived from an EMBL/GenBank/DDBJ whole genome shotgun (WGS) entry which is preliminary data.</text>
</comment>
<dbReference type="RefSeq" id="WP_050796841.1">
    <property type="nucleotide sequence ID" value="NZ_AWQU01000073.1"/>
</dbReference>
<comment type="similarity">
    <text evidence="1 10">Belongs to the GatB/GatE family. GatB subfamily.</text>
</comment>
<evidence type="ECO:0000256" key="6">
    <source>
        <dbReference type="ARBA" id="ARBA00022917"/>
    </source>
</evidence>
<keyword evidence="4 10" id="KW-0547">Nucleotide-binding</keyword>
<evidence type="ECO:0000256" key="8">
    <source>
        <dbReference type="ARBA" id="ARBA00047380"/>
    </source>
</evidence>
<reference evidence="12 13" key="1">
    <citation type="journal article" date="2014" name="PLoS ONE">
        <title>Reduction of Hydrogen Peroxide Accumulation and Toxicity by a Catalase from Mycoplasma iowae.</title>
        <authorList>
            <person name="Pritchard R.E."/>
            <person name="Prassinos A.J."/>
            <person name="Osborne J.D."/>
            <person name="Raviv Z."/>
            <person name="Balish M.F."/>
        </authorList>
    </citation>
    <scope>NUCLEOTIDE SEQUENCE [LARGE SCALE GENOMIC DNA]</scope>
    <source>
        <strain evidence="12 13">DK-CPA</strain>
    </source>
</reference>
<dbReference type="AlphaFoldDB" id="A0A084U3W1"/>
<comment type="catalytic activity">
    <reaction evidence="8 10">
        <text>L-aspartyl-tRNA(Asn) + L-glutamine + ATP + H2O = L-asparaginyl-tRNA(Asn) + L-glutamate + ADP + phosphate + 2 H(+)</text>
        <dbReference type="Rhea" id="RHEA:14513"/>
        <dbReference type="Rhea" id="RHEA-COMP:9674"/>
        <dbReference type="Rhea" id="RHEA-COMP:9677"/>
        <dbReference type="ChEBI" id="CHEBI:15377"/>
        <dbReference type="ChEBI" id="CHEBI:15378"/>
        <dbReference type="ChEBI" id="CHEBI:29985"/>
        <dbReference type="ChEBI" id="CHEBI:30616"/>
        <dbReference type="ChEBI" id="CHEBI:43474"/>
        <dbReference type="ChEBI" id="CHEBI:58359"/>
        <dbReference type="ChEBI" id="CHEBI:78515"/>
        <dbReference type="ChEBI" id="CHEBI:78516"/>
        <dbReference type="ChEBI" id="CHEBI:456216"/>
    </reaction>
</comment>
<dbReference type="GO" id="GO:0016740">
    <property type="term" value="F:transferase activity"/>
    <property type="evidence" value="ECO:0007669"/>
    <property type="project" value="UniProtKB-KW"/>
</dbReference>
<dbReference type="NCBIfam" id="NF004012">
    <property type="entry name" value="PRK05477.1-2"/>
    <property type="match status" value="1"/>
</dbReference>
<dbReference type="PROSITE" id="PS01234">
    <property type="entry name" value="GATB"/>
    <property type="match status" value="1"/>
</dbReference>
<accession>A0A084U3W1</accession>
<dbReference type="Pfam" id="PF02637">
    <property type="entry name" value="GatB_Yqey"/>
    <property type="match status" value="1"/>
</dbReference>
<keyword evidence="5 10" id="KW-0067">ATP-binding</keyword>
<dbReference type="InterPro" id="IPR014746">
    <property type="entry name" value="Gln_synth/guanido_kin_cat_dom"/>
</dbReference>
<dbReference type="InterPro" id="IPR023168">
    <property type="entry name" value="GatB_Yqey_C_2"/>
</dbReference>
<dbReference type="InterPro" id="IPR006075">
    <property type="entry name" value="Asn/Gln-tRNA_Trfase_suB/E_cat"/>
</dbReference>
<dbReference type="PANTHER" id="PTHR11659">
    <property type="entry name" value="GLUTAMYL-TRNA GLN AMIDOTRANSFERASE SUBUNIT B MITOCHONDRIAL AND PROKARYOTIC PET112-RELATED"/>
    <property type="match status" value="1"/>
</dbReference>